<sequence>MSASTTSLQDPATAVHRRAADITHQLTNLLAVLEPLRIKCTYTVSDTELLYVEQELRYANRALQLCRQEMRCVHEAIGIVKEERARKMDMPRGIRGRGGVGLGMHMEMGFDDHRTNARMEGYGGNMGDRGMRRSGGVEMGGGARGWEWNDGGHGWYQY</sequence>
<evidence type="ECO:0000313" key="1">
    <source>
        <dbReference type="EMBL" id="KAF2728083.1"/>
    </source>
</evidence>
<comment type="caution">
    <text evidence="1">The sequence shown here is derived from an EMBL/GenBank/DDBJ whole genome shotgun (WGS) entry which is preliminary data.</text>
</comment>
<dbReference type="AlphaFoldDB" id="A0A9P4UWR2"/>
<gene>
    <name evidence="1" type="ORF">EJ04DRAFT_528916</name>
</gene>
<reference evidence="1" key="1">
    <citation type="journal article" date="2020" name="Stud. Mycol.">
        <title>101 Dothideomycetes genomes: a test case for predicting lifestyles and emergence of pathogens.</title>
        <authorList>
            <person name="Haridas S."/>
            <person name="Albert R."/>
            <person name="Binder M."/>
            <person name="Bloem J."/>
            <person name="Labutti K."/>
            <person name="Salamov A."/>
            <person name="Andreopoulos B."/>
            <person name="Baker S."/>
            <person name="Barry K."/>
            <person name="Bills G."/>
            <person name="Bluhm B."/>
            <person name="Cannon C."/>
            <person name="Castanera R."/>
            <person name="Culley D."/>
            <person name="Daum C."/>
            <person name="Ezra D."/>
            <person name="Gonzalez J."/>
            <person name="Henrissat B."/>
            <person name="Kuo A."/>
            <person name="Liang C."/>
            <person name="Lipzen A."/>
            <person name="Lutzoni F."/>
            <person name="Magnuson J."/>
            <person name="Mondo S."/>
            <person name="Nolan M."/>
            <person name="Ohm R."/>
            <person name="Pangilinan J."/>
            <person name="Park H.-J."/>
            <person name="Ramirez L."/>
            <person name="Alfaro M."/>
            <person name="Sun H."/>
            <person name="Tritt A."/>
            <person name="Yoshinaga Y."/>
            <person name="Zwiers L.-H."/>
            <person name="Turgeon B."/>
            <person name="Goodwin S."/>
            <person name="Spatafora J."/>
            <person name="Crous P."/>
            <person name="Grigoriev I."/>
        </authorList>
    </citation>
    <scope>NUCLEOTIDE SEQUENCE</scope>
    <source>
        <strain evidence="1">CBS 125425</strain>
    </source>
</reference>
<keyword evidence="2" id="KW-1185">Reference proteome</keyword>
<accession>A0A9P4UWR2</accession>
<name>A0A9P4UWR2_9PLEO</name>
<organism evidence="1 2">
    <name type="scientific">Polyplosphaeria fusca</name>
    <dbReference type="NCBI Taxonomy" id="682080"/>
    <lineage>
        <taxon>Eukaryota</taxon>
        <taxon>Fungi</taxon>
        <taxon>Dikarya</taxon>
        <taxon>Ascomycota</taxon>
        <taxon>Pezizomycotina</taxon>
        <taxon>Dothideomycetes</taxon>
        <taxon>Pleosporomycetidae</taxon>
        <taxon>Pleosporales</taxon>
        <taxon>Tetraplosphaeriaceae</taxon>
        <taxon>Polyplosphaeria</taxon>
    </lineage>
</organism>
<dbReference type="Proteomes" id="UP000799444">
    <property type="component" value="Unassembled WGS sequence"/>
</dbReference>
<protein>
    <submittedName>
        <fullName evidence="1">Uncharacterized protein</fullName>
    </submittedName>
</protein>
<dbReference type="EMBL" id="ML996296">
    <property type="protein sequence ID" value="KAF2728083.1"/>
    <property type="molecule type" value="Genomic_DNA"/>
</dbReference>
<proteinExistence type="predicted"/>
<evidence type="ECO:0000313" key="2">
    <source>
        <dbReference type="Proteomes" id="UP000799444"/>
    </source>
</evidence>